<feature type="region of interest" description="Disordered" evidence="1">
    <location>
        <begin position="549"/>
        <end position="575"/>
    </location>
</feature>
<dbReference type="Gene3D" id="2.40.50.140">
    <property type="entry name" value="Nucleic acid-binding proteins"/>
    <property type="match status" value="1"/>
</dbReference>
<dbReference type="PANTHER" id="PTHR47165">
    <property type="entry name" value="OS03G0429900 PROTEIN"/>
    <property type="match status" value="1"/>
</dbReference>
<evidence type="ECO:0000313" key="2">
    <source>
        <dbReference type="EMBL" id="GEU31594.1"/>
    </source>
</evidence>
<feature type="region of interest" description="Disordered" evidence="1">
    <location>
        <begin position="919"/>
        <end position="961"/>
    </location>
</feature>
<feature type="compositionally biased region" description="Basic and acidic residues" evidence="1">
    <location>
        <begin position="926"/>
        <end position="944"/>
    </location>
</feature>
<evidence type="ECO:0000256" key="1">
    <source>
        <dbReference type="SAM" id="MobiDB-lite"/>
    </source>
</evidence>
<accession>A0A6L2J7G0</accession>
<protein>
    <submittedName>
        <fullName evidence="2">Uncharacterized protein</fullName>
    </submittedName>
</protein>
<organism evidence="2">
    <name type="scientific">Tanacetum cinerariifolium</name>
    <name type="common">Dalmatian daisy</name>
    <name type="synonym">Chrysanthemum cinerariifolium</name>
    <dbReference type="NCBI Taxonomy" id="118510"/>
    <lineage>
        <taxon>Eukaryota</taxon>
        <taxon>Viridiplantae</taxon>
        <taxon>Streptophyta</taxon>
        <taxon>Embryophyta</taxon>
        <taxon>Tracheophyta</taxon>
        <taxon>Spermatophyta</taxon>
        <taxon>Magnoliopsida</taxon>
        <taxon>eudicotyledons</taxon>
        <taxon>Gunneridae</taxon>
        <taxon>Pentapetalae</taxon>
        <taxon>asterids</taxon>
        <taxon>campanulids</taxon>
        <taxon>Asterales</taxon>
        <taxon>Asteraceae</taxon>
        <taxon>Asteroideae</taxon>
        <taxon>Anthemideae</taxon>
        <taxon>Anthemidinae</taxon>
        <taxon>Tanacetum</taxon>
    </lineage>
</organism>
<feature type="compositionally biased region" description="Basic and acidic residues" evidence="1">
    <location>
        <begin position="17"/>
        <end position="26"/>
    </location>
</feature>
<sequence>MMRIKMKNPLLDQTGGLRDEEKEKSHSQQALQRKRRPKPLASLIKGPNLIKRLQAKASQHPEWFQQQKKPPTPNRAWNKTLPATYGSIQPWISDLAKQADSRSSFNELMDTHMDFSAFIMNRIKLDTLTPELLAGPTYELMKGSCKSLVELEFFLEEVYKATTDQLDWNNPEGQRYPHNLLKPLPLIPNSRGRRVIPFDHFINNDLEYLRSGASSRKYITFVTKTKAADYGYVKWIEDLFYEFAVNRESARDVYSKRRLIAVTELQIVEWHDYKHLDWITVRRDDDKLYKFKEGDFKRLHIQDIEDMKTDKSLDRRTLCFQRLSKNVHKKHRRPMACGNLQLGVKSHQKKLNLTKPDTYHSDLKRKEAYTAYSNPRGFIYHNKDKHNRLMWIDEFHKDSHVTSTKHRRMTKPYSSHRFIANCFNASHLKMDVKHPNMVRFYRMYGNVMRRLKKSGTGDEDYYNRALLDYEAKIGVLFKLYNCWEDLKGSLKWMETEVLKFLAMSGEDSGKRYKTSGSSSFNTDFGEASINLNVDVGDDEEDEVREIRRPIGRDKTNGSMNKKGQRALGSSSTNDDALASWSPRGIGKMNVRPHPRFSEIRSEDLVEMLFFLNLDHLPLSMMVSRSLKPYRFMIHLKMQEWCLSMRLCGCILIQQVISYDFSGYLGLLTRGIIMSVHGYLNCLYPFITPLPSIHLAVIHLNGMPTIIQGIGNMIHCYAKATVSHNFLRLKEGGIYFVKNFAVKPNKDKYRIMKNDVYMLEFDGSKTIRKASIKADGFVRCLFQLQDFDGIELSNNKYLIDVVGYVTNIESTNHLKSGSKNLDFYLANHRYRLEVDVSDNTAHAVVVMFNETATALVNCSADSLMDTVVESLEDHLNLPSALSNLIDSSIKRNRDSVGSSNLDDYPNNQLQKLKRIVHDPSIITPSKPVEERKKPRMDVKDSKTEDSSDLTNATRKKGAVEPSAKKRKNWYIHSLGCTFTYIQLHHKGPKIIKLGAAAAG</sequence>
<dbReference type="AlphaFoldDB" id="A0A6L2J7G0"/>
<feature type="compositionally biased region" description="Polar residues" evidence="1">
    <location>
        <begin position="556"/>
        <end position="574"/>
    </location>
</feature>
<name>A0A6L2J7G0_TANCI</name>
<dbReference type="EMBL" id="BKCJ010000267">
    <property type="protein sequence ID" value="GEU31594.1"/>
    <property type="molecule type" value="Genomic_DNA"/>
</dbReference>
<gene>
    <name evidence="2" type="ORF">Tci_003572</name>
</gene>
<reference evidence="2" key="1">
    <citation type="journal article" date="2019" name="Sci. Rep.">
        <title>Draft genome of Tanacetum cinerariifolium, the natural source of mosquito coil.</title>
        <authorList>
            <person name="Yamashiro T."/>
            <person name="Shiraishi A."/>
            <person name="Satake H."/>
            <person name="Nakayama K."/>
        </authorList>
    </citation>
    <scope>NUCLEOTIDE SEQUENCE</scope>
</reference>
<dbReference type="InterPro" id="IPR012340">
    <property type="entry name" value="NA-bd_OB-fold"/>
</dbReference>
<feature type="region of interest" description="Disordered" evidence="1">
    <location>
        <begin position="56"/>
        <end position="75"/>
    </location>
</feature>
<feature type="region of interest" description="Disordered" evidence="1">
    <location>
        <begin position="1"/>
        <end position="42"/>
    </location>
</feature>
<comment type="caution">
    <text evidence="2">The sequence shown here is derived from an EMBL/GenBank/DDBJ whole genome shotgun (WGS) entry which is preliminary data.</text>
</comment>
<dbReference type="PANTHER" id="PTHR47165:SF4">
    <property type="entry name" value="OS03G0429900 PROTEIN"/>
    <property type="match status" value="1"/>
</dbReference>
<proteinExistence type="predicted"/>
<dbReference type="SUPFAM" id="SSF50249">
    <property type="entry name" value="Nucleic acid-binding proteins"/>
    <property type="match status" value="1"/>
</dbReference>